<dbReference type="KEGG" id="cheb:HH215_34950"/>
<dbReference type="EMBL" id="CP051680">
    <property type="protein sequence ID" value="QJD87882.1"/>
    <property type="molecule type" value="Genomic_DNA"/>
</dbReference>
<name>A0A7Z2VRC5_9BACL</name>
<protein>
    <recommendedName>
        <fullName evidence="3">Replicative helicase inhibitor G39P N-terminal domain-containing protein</fullName>
    </recommendedName>
</protein>
<accession>A0A7Z2VRC5</accession>
<proteinExistence type="predicted"/>
<evidence type="ECO:0000313" key="1">
    <source>
        <dbReference type="EMBL" id="QJD87882.1"/>
    </source>
</evidence>
<dbReference type="Gene3D" id="1.10.8.200">
    <property type="entry name" value="Replisome organizer (g39p helicase loader/inhibitor protein)"/>
    <property type="match status" value="1"/>
</dbReference>
<evidence type="ECO:0000313" key="2">
    <source>
        <dbReference type="Proteomes" id="UP000502248"/>
    </source>
</evidence>
<keyword evidence="2" id="KW-1185">Reference proteome</keyword>
<dbReference type="RefSeq" id="WP_169284124.1">
    <property type="nucleotide sequence ID" value="NZ_CP051680.1"/>
</dbReference>
<sequence length="115" mass="13586">MNRVEVIDLLMEIKEEYPFFDVSDENIERHFRYLKDFPFEAAMRNVEQYIKTDSKKHPGIADIRGRLGDQLDSQRSKEETANYFAQLEASRLCNSPPPTGYWEHMRTLIRGESVE</sequence>
<evidence type="ECO:0008006" key="3">
    <source>
        <dbReference type="Google" id="ProtNLM"/>
    </source>
</evidence>
<gene>
    <name evidence="1" type="ORF">HH215_34950</name>
</gene>
<dbReference type="AlphaFoldDB" id="A0A7Z2VRC5"/>
<dbReference type="Proteomes" id="UP000502248">
    <property type="component" value="Chromosome"/>
</dbReference>
<reference evidence="1 2" key="1">
    <citation type="submission" date="2020-04" db="EMBL/GenBank/DDBJ databases">
        <title>Genome sequencing of novel species.</title>
        <authorList>
            <person name="Heo J."/>
            <person name="Kim S.-J."/>
            <person name="Kim J.-S."/>
            <person name="Hong S.-B."/>
            <person name="Kwon S.-W."/>
        </authorList>
    </citation>
    <scope>NUCLEOTIDE SEQUENCE [LARGE SCALE GENOMIC DNA]</scope>
    <source>
        <strain evidence="1 2">MFER-1</strain>
    </source>
</reference>
<organism evidence="1 2">
    <name type="scientific">Cohnella herbarum</name>
    <dbReference type="NCBI Taxonomy" id="2728023"/>
    <lineage>
        <taxon>Bacteria</taxon>
        <taxon>Bacillati</taxon>
        <taxon>Bacillota</taxon>
        <taxon>Bacilli</taxon>
        <taxon>Bacillales</taxon>
        <taxon>Paenibacillaceae</taxon>
        <taxon>Cohnella</taxon>
    </lineage>
</organism>